<sequence>METRSNLMPCGDELETASGAFDVEVGKVTELQQAECLNLSGRALFITEELSLILILCFRYWFKRNLDLQRRQSLAFRSPTNVCTNRTSLALSAHGWKPHLTSAWAYRWLPPLTQRPQPGGENVKHAVLGFKLFCMLVAGLPRGAVWLFKVSDRKEPSFHEQSFAAVTRVCNLLTSFKTSRITVCKLTAQKPAVVPSPRIPEVSHLESRYFRKAGISRDNIDMRARSSGR</sequence>
<dbReference type="EMBL" id="JAWDGP010005047">
    <property type="protein sequence ID" value="KAK3760050.1"/>
    <property type="molecule type" value="Genomic_DNA"/>
</dbReference>
<reference evidence="1" key="1">
    <citation type="journal article" date="2023" name="G3 (Bethesda)">
        <title>A reference genome for the long-term kleptoplast-retaining sea slug Elysia crispata morphotype clarki.</title>
        <authorList>
            <person name="Eastman K.E."/>
            <person name="Pendleton A.L."/>
            <person name="Shaikh M.A."/>
            <person name="Suttiyut T."/>
            <person name="Ogas R."/>
            <person name="Tomko P."/>
            <person name="Gavelis G."/>
            <person name="Widhalm J.R."/>
            <person name="Wisecaver J.H."/>
        </authorList>
    </citation>
    <scope>NUCLEOTIDE SEQUENCE</scope>
    <source>
        <strain evidence="1">ECLA1</strain>
    </source>
</reference>
<accession>A0AAE1D7Y0</accession>
<keyword evidence="2" id="KW-1185">Reference proteome</keyword>
<gene>
    <name evidence="1" type="ORF">RRG08_064721</name>
</gene>
<dbReference type="Proteomes" id="UP001283361">
    <property type="component" value="Unassembled WGS sequence"/>
</dbReference>
<organism evidence="1 2">
    <name type="scientific">Elysia crispata</name>
    <name type="common">lettuce slug</name>
    <dbReference type="NCBI Taxonomy" id="231223"/>
    <lineage>
        <taxon>Eukaryota</taxon>
        <taxon>Metazoa</taxon>
        <taxon>Spiralia</taxon>
        <taxon>Lophotrochozoa</taxon>
        <taxon>Mollusca</taxon>
        <taxon>Gastropoda</taxon>
        <taxon>Heterobranchia</taxon>
        <taxon>Euthyneura</taxon>
        <taxon>Panpulmonata</taxon>
        <taxon>Sacoglossa</taxon>
        <taxon>Placobranchoidea</taxon>
        <taxon>Plakobranchidae</taxon>
        <taxon>Elysia</taxon>
    </lineage>
</organism>
<comment type="caution">
    <text evidence="1">The sequence shown here is derived from an EMBL/GenBank/DDBJ whole genome shotgun (WGS) entry which is preliminary data.</text>
</comment>
<evidence type="ECO:0000313" key="1">
    <source>
        <dbReference type="EMBL" id="KAK3760050.1"/>
    </source>
</evidence>
<protein>
    <submittedName>
        <fullName evidence="1">Uncharacterized protein</fullName>
    </submittedName>
</protein>
<proteinExistence type="predicted"/>
<dbReference type="AlphaFoldDB" id="A0AAE1D7Y0"/>
<evidence type="ECO:0000313" key="2">
    <source>
        <dbReference type="Proteomes" id="UP001283361"/>
    </source>
</evidence>
<name>A0AAE1D7Y0_9GAST</name>